<organism evidence="1">
    <name type="scientific">Anguilla anguilla</name>
    <name type="common">European freshwater eel</name>
    <name type="synonym">Muraena anguilla</name>
    <dbReference type="NCBI Taxonomy" id="7936"/>
    <lineage>
        <taxon>Eukaryota</taxon>
        <taxon>Metazoa</taxon>
        <taxon>Chordata</taxon>
        <taxon>Craniata</taxon>
        <taxon>Vertebrata</taxon>
        <taxon>Euteleostomi</taxon>
        <taxon>Actinopterygii</taxon>
        <taxon>Neopterygii</taxon>
        <taxon>Teleostei</taxon>
        <taxon>Anguilliformes</taxon>
        <taxon>Anguillidae</taxon>
        <taxon>Anguilla</taxon>
    </lineage>
</organism>
<dbReference type="EMBL" id="GBXM01051298">
    <property type="protein sequence ID" value="JAH57279.1"/>
    <property type="molecule type" value="Transcribed_RNA"/>
</dbReference>
<evidence type="ECO:0000313" key="1">
    <source>
        <dbReference type="EMBL" id="JAH57279.1"/>
    </source>
</evidence>
<sequence length="49" mass="5592">MRTTHHKLVHSLPGVFVGLKNGRVKLRQSEKAKGTITRINLSFYPDKQC</sequence>
<accession>A0A0E9TUD5</accession>
<name>A0A0E9TUD5_ANGAN</name>
<protein>
    <submittedName>
        <fullName evidence="1">Uncharacterized protein</fullName>
    </submittedName>
</protein>
<dbReference type="AlphaFoldDB" id="A0A0E9TUD5"/>
<proteinExistence type="predicted"/>
<reference evidence="1" key="2">
    <citation type="journal article" date="2015" name="Fish Shellfish Immunol.">
        <title>Early steps in the European eel (Anguilla anguilla)-Vibrio vulnificus interaction in the gills: Role of the RtxA13 toxin.</title>
        <authorList>
            <person name="Callol A."/>
            <person name="Pajuelo D."/>
            <person name="Ebbesson L."/>
            <person name="Teles M."/>
            <person name="MacKenzie S."/>
            <person name="Amaro C."/>
        </authorList>
    </citation>
    <scope>NUCLEOTIDE SEQUENCE</scope>
</reference>
<reference evidence="1" key="1">
    <citation type="submission" date="2014-11" db="EMBL/GenBank/DDBJ databases">
        <authorList>
            <person name="Amaro Gonzalez C."/>
        </authorList>
    </citation>
    <scope>NUCLEOTIDE SEQUENCE</scope>
</reference>